<dbReference type="CDD" id="cd05254">
    <property type="entry name" value="dTDP_HR_like_SDR_e"/>
    <property type="match status" value="1"/>
</dbReference>
<dbReference type="Proteomes" id="UP000320338">
    <property type="component" value="Unassembled WGS sequence"/>
</dbReference>
<dbReference type="PANTHER" id="PTHR10491:SF4">
    <property type="entry name" value="METHIONINE ADENOSYLTRANSFERASE 2 SUBUNIT BETA"/>
    <property type="match status" value="1"/>
</dbReference>
<dbReference type="SUPFAM" id="SSF51735">
    <property type="entry name" value="NAD(P)-binding Rossmann-fold domains"/>
    <property type="match status" value="1"/>
</dbReference>
<accession>A0A4Y3WXA1</accession>
<dbReference type="PANTHER" id="PTHR10491">
    <property type="entry name" value="DTDP-4-DEHYDRORHAMNOSE REDUCTASE"/>
    <property type="match status" value="1"/>
</dbReference>
<comment type="pathway">
    <text evidence="2">Carbohydrate biosynthesis; dTDP-L-rhamnose biosynthesis.</text>
</comment>
<name>A0A4Y3WXA1_9PSEU</name>
<evidence type="ECO:0000256" key="1">
    <source>
        <dbReference type="ARBA" id="ARBA00010944"/>
    </source>
</evidence>
<evidence type="ECO:0000313" key="4">
    <source>
        <dbReference type="EMBL" id="GEC22056.1"/>
    </source>
</evidence>
<dbReference type="Pfam" id="PF04321">
    <property type="entry name" value="RmlD_sub_bind"/>
    <property type="match status" value="1"/>
</dbReference>
<dbReference type="EC" id="1.1.1.133" evidence="2"/>
<dbReference type="GO" id="GO:0019305">
    <property type="term" value="P:dTDP-rhamnose biosynthetic process"/>
    <property type="evidence" value="ECO:0007669"/>
    <property type="project" value="UniProtKB-UniPathway"/>
</dbReference>
<evidence type="ECO:0000313" key="5">
    <source>
        <dbReference type="Proteomes" id="UP000320338"/>
    </source>
</evidence>
<keyword evidence="2" id="KW-0560">Oxidoreductase</keyword>
<comment type="similarity">
    <text evidence="1 2">Belongs to the dTDP-4-dehydrorhamnose reductase family.</text>
</comment>
<dbReference type="Gene3D" id="3.40.50.720">
    <property type="entry name" value="NAD(P)-binding Rossmann-like Domain"/>
    <property type="match status" value="1"/>
</dbReference>
<organism evidence="4 5">
    <name type="scientific">Pseudonocardia hydrocarbonoxydans</name>
    <dbReference type="NCBI Taxonomy" id="76726"/>
    <lineage>
        <taxon>Bacteria</taxon>
        <taxon>Bacillati</taxon>
        <taxon>Actinomycetota</taxon>
        <taxon>Actinomycetes</taxon>
        <taxon>Pseudonocardiales</taxon>
        <taxon>Pseudonocardiaceae</taxon>
        <taxon>Pseudonocardia</taxon>
    </lineage>
</organism>
<sequence length="277" mass="28517">MRVLVLGANGQVGRALTAALPDAVGLTRAQCDIADPTGVDWAAFDVVVNAAAYTKVDAAETAQGRVDAWRANAGGPAALAAQARAHGTTLVHLSSEYVFDGAHDGPIPEDAPVAPLGAYGASKAAGDVAVAGVDRHYLVRPTWVVGDGTNFVRTMLGLAGRGIEPTVVADQVGRPTFASDIAAAIVHLVTTGAPFGTYHLTGGGEPASWADVARAVYALAGRGDLRVTDTSTAEYFAGKPESAPRPLNSVLDLDRVRAAGVVVPDWRERLAEYVAQA</sequence>
<dbReference type="GO" id="GO:0008831">
    <property type="term" value="F:dTDP-4-dehydrorhamnose reductase activity"/>
    <property type="evidence" value="ECO:0007669"/>
    <property type="project" value="UniProtKB-EC"/>
</dbReference>
<dbReference type="Gene3D" id="3.90.25.10">
    <property type="entry name" value="UDP-galactose 4-epimerase, domain 1"/>
    <property type="match status" value="1"/>
</dbReference>
<feature type="domain" description="RmlD-like substrate binding" evidence="3">
    <location>
        <begin position="1"/>
        <end position="276"/>
    </location>
</feature>
<dbReference type="AlphaFoldDB" id="A0A4Y3WXA1"/>
<comment type="function">
    <text evidence="2">Catalyzes the reduction of dTDP-6-deoxy-L-lyxo-4-hexulose to yield dTDP-L-rhamnose.</text>
</comment>
<dbReference type="RefSeq" id="WP_246086052.1">
    <property type="nucleotide sequence ID" value="NZ_BAAARZ010000013.1"/>
</dbReference>
<comment type="caution">
    <text evidence="4">The sequence shown here is derived from an EMBL/GenBank/DDBJ whole genome shotgun (WGS) entry which is preliminary data.</text>
</comment>
<gene>
    <name evidence="4" type="ORF">PHY01_43390</name>
</gene>
<protein>
    <recommendedName>
        <fullName evidence="2">dTDP-4-dehydrorhamnose reductase</fullName>
        <ecNumber evidence="2">1.1.1.133</ecNumber>
    </recommendedName>
</protein>
<reference evidence="4 5" key="1">
    <citation type="submission" date="2019-06" db="EMBL/GenBank/DDBJ databases">
        <title>Whole genome shotgun sequence of Pseudonocardia hydrocarbonoxydans NBRC 14498.</title>
        <authorList>
            <person name="Hosoyama A."/>
            <person name="Uohara A."/>
            <person name="Ohji S."/>
            <person name="Ichikawa N."/>
        </authorList>
    </citation>
    <scope>NUCLEOTIDE SEQUENCE [LARGE SCALE GENOMIC DNA]</scope>
    <source>
        <strain evidence="4 5">NBRC 14498</strain>
    </source>
</reference>
<evidence type="ECO:0000256" key="2">
    <source>
        <dbReference type="RuleBase" id="RU364082"/>
    </source>
</evidence>
<keyword evidence="5" id="KW-1185">Reference proteome</keyword>
<evidence type="ECO:0000259" key="3">
    <source>
        <dbReference type="Pfam" id="PF04321"/>
    </source>
</evidence>
<dbReference type="InterPro" id="IPR005913">
    <property type="entry name" value="dTDP_dehydrorham_reduct"/>
</dbReference>
<dbReference type="InterPro" id="IPR029903">
    <property type="entry name" value="RmlD-like-bd"/>
</dbReference>
<keyword evidence="2" id="KW-0521">NADP</keyword>
<dbReference type="EMBL" id="BJNG01000039">
    <property type="protein sequence ID" value="GEC22056.1"/>
    <property type="molecule type" value="Genomic_DNA"/>
</dbReference>
<dbReference type="InterPro" id="IPR036291">
    <property type="entry name" value="NAD(P)-bd_dom_sf"/>
</dbReference>
<dbReference type="UniPathway" id="UPA00124"/>
<proteinExistence type="inferred from homology"/>